<feature type="region of interest" description="Disordered" evidence="1">
    <location>
        <begin position="66"/>
        <end position="98"/>
    </location>
</feature>
<feature type="compositionally biased region" description="Basic and acidic residues" evidence="1">
    <location>
        <begin position="83"/>
        <end position="97"/>
    </location>
</feature>
<gene>
    <name evidence="2" type="ORF">SAMN05421736_101924</name>
</gene>
<sequence>MRCPLLRARKAKNGVFEAKVHCLESSFFDIKCFEKTPRFTTRSCDGVGTRKNFAARLCPERAGIGPEGKQVSGEVSRKSWNRAGREAGERRSVPKELRSKRKGSVQVISILYRKRGRSQERNHRPINFYRGCSKKCGKQRLRILTPALSLRCSRTFPCTLRARLDLLAVLCPSYRHALILR</sequence>
<evidence type="ECO:0000313" key="2">
    <source>
        <dbReference type="EMBL" id="SDY31030.1"/>
    </source>
</evidence>
<dbReference type="Proteomes" id="UP000198935">
    <property type="component" value="Unassembled WGS sequence"/>
</dbReference>
<evidence type="ECO:0000256" key="1">
    <source>
        <dbReference type="SAM" id="MobiDB-lite"/>
    </source>
</evidence>
<dbReference type="EMBL" id="FNPI01000001">
    <property type="protein sequence ID" value="SDY31030.1"/>
    <property type="molecule type" value="Genomic_DNA"/>
</dbReference>
<keyword evidence="3" id="KW-1185">Reference proteome</keyword>
<name>A0A1H3ITI3_9BACI</name>
<proteinExistence type="predicted"/>
<evidence type="ECO:0000313" key="3">
    <source>
        <dbReference type="Proteomes" id="UP000198935"/>
    </source>
</evidence>
<accession>A0A1H3ITI3</accession>
<reference evidence="3" key="1">
    <citation type="submission" date="2016-10" db="EMBL/GenBank/DDBJ databases">
        <authorList>
            <person name="Varghese N."/>
            <person name="Submissions S."/>
        </authorList>
    </citation>
    <scope>NUCLEOTIDE SEQUENCE [LARGE SCALE GENOMIC DNA]</scope>
    <source>
        <strain evidence="3">SP</strain>
    </source>
</reference>
<dbReference type="AlphaFoldDB" id="A0A1H3ITI3"/>
<protein>
    <submittedName>
        <fullName evidence="2">Uncharacterized protein</fullName>
    </submittedName>
</protein>
<organism evidence="2 3">
    <name type="scientific">Evansella caseinilytica</name>
    <dbReference type="NCBI Taxonomy" id="1503961"/>
    <lineage>
        <taxon>Bacteria</taxon>
        <taxon>Bacillati</taxon>
        <taxon>Bacillota</taxon>
        <taxon>Bacilli</taxon>
        <taxon>Bacillales</taxon>
        <taxon>Bacillaceae</taxon>
        <taxon>Evansella</taxon>
    </lineage>
</organism>
<dbReference type="STRING" id="1503961.SAMN05421736_101924"/>